<evidence type="ECO:0000313" key="15">
    <source>
        <dbReference type="EMBL" id="RAL19557.1"/>
    </source>
</evidence>
<protein>
    <submittedName>
        <fullName evidence="15">Mechanosensitive channel MscK</fullName>
    </submittedName>
</protein>
<dbReference type="NCBIfam" id="NF008438">
    <property type="entry name" value="PRK11281.1"/>
    <property type="match status" value="1"/>
</dbReference>
<dbReference type="InterPro" id="IPR011014">
    <property type="entry name" value="MscS_channel_TM-2"/>
</dbReference>
<keyword evidence="6 8" id="KW-0472">Membrane</keyword>
<dbReference type="InterPro" id="IPR023408">
    <property type="entry name" value="MscS_beta-dom_sf"/>
</dbReference>
<dbReference type="GO" id="GO:0008381">
    <property type="term" value="F:mechanosensitive monoatomic ion channel activity"/>
    <property type="evidence" value="ECO:0007669"/>
    <property type="project" value="UniProtKB-ARBA"/>
</dbReference>
<dbReference type="Pfam" id="PF00924">
    <property type="entry name" value="MS_channel_2nd"/>
    <property type="match status" value="1"/>
</dbReference>
<feature type="coiled-coil region" evidence="7">
    <location>
        <begin position="85"/>
        <end position="163"/>
    </location>
</feature>
<dbReference type="InterPro" id="IPR052702">
    <property type="entry name" value="MscS-like_channel"/>
</dbReference>
<dbReference type="InterPro" id="IPR024393">
    <property type="entry name" value="MscS_porin"/>
</dbReference>
<reference evidence="16" key="1">
    <citation type="submission" date="2018-02" db="EMBL/GenBank/DDBJ databases">
        <title>Glaesserella australis sp. nov., isolated from the lungs of pigs.</title>
        <authorList>
            <person name="Turni C."/>
            <person name="Christensen H."/>
        </authorList>
    </citation>
    <scope>NUCLEOTIDE SEQUENCE [LARGE SCALE GENOMIC DNA]</scope>
    <source>
        <strain evidence="16">HS4635</strain>
    </source>
</reference>
<feature type="transmembrane region" description="Helical" evidence="8">
    <location>
        <begin position="633"/>
        <end position="654"/>
    </location>
</feature>
<feature type="domain" description="Mechanosensitive ion channel MscS C-terminal" evidence="13">
    <location>
        <begin position="994"/>
        <end position="1075"/>
    </location>
</feature>
<feature type="transmembrane region" description="Helical" evidence="8">
    <location>
        <begin position="478"/>
        <end position="497"/>
    </location>
</feature>
<keyword evidence="16" id="KW-1185">Reference proteome</keyword>
<keyword evidence="3" id="KW-1003">Cell membrane</keyword>
<feature type="transmembrane region" description="Helical" evidence="8">
    <location>
        <begin position="527"/>
        <end position="554"/>
    </location>
</feature>
<evidence type="ECO:0000256" key="8">
    <source>
        <dbReference type="SAM" id="Phobius"/>
    </source>
</evidence>
<comment type="subcellular location">
    <subcellularLocation>
        <location evidence="1">Cell membrane</location>
        <topology evidence="1">Multi-pass membrane protein</topology>
    </subcellularLocation>
</comment>
<evidence type="ECO:0000259" key="13">
    <source>
        <dbReference type="Pfam" id="PF21082"/>
    </source>
</evidence>
<evidence type="ECO:0000259" key="14">
    <source>
        <dbReference type="Pfam" id="PF21088"/>
    </source>
</evidence>
<feature type="domain" description="Mechanosensitive ion channel inner membrane" evidence="11">
    <location>
        <begin position="483"/>
        <end position="815"/>
    </location>
</feature>
<evidence type="ECO:0000256" key="6">
    <source>
        <dbReference type="ARBA" id="ARBA00023136"/>
    </source>
</evidence>
<name>A0A328C1B1_9PAST</name>
<gene>
    <name evidence="15" type="ORF">C5N92_02075</name>
</gene>
<evidence type="ECO:0000256" key="5">
    <source>
        <dbReference type="ARBA" id="ARBA00022989"/>
    </source>
</evidence>
<evidence type="ECO:0000313" key="16">
    <source>
        <dbReference type="Proteomes" id="UP000248689"/>
    </source>
</evidence>
<dbReference type="GO" id="GO:0005886">
    <property type="term" value="C:plasma membrane"/>
    <property type="evidence" value="ECO:0007669"/>
    <property type="project" value="UniProtKB-SubCell"/>
</dbReference>
<proteinExistence type="inferred from homology"/>
<dbReference type="Gene3D" id="3.30.70.100">
    <property type="match status" value="1"/>
</dbReference>
<keyword evidence="9" id="KW-0732">Signal</keyword>
<feature type="domain" description="Mechanosensitive ion channel MscS porin" evidence="12">
    <location>
        <begin position="35"/>
        <end position="263"/>
    </location>
</feature>
<dbReference type="PANTHER" id="PTHR30347:SF1">
    <property type="entry name" value="MECHANOSENSITIVE CHANNEL MSCK"/>
    <property type="match status" value="1"/>
</dbReference>
<feature type="chain" id="PRO_5016446311" evidence="9">
    <location>
        <begin position="22"/>
        <end position="1098"/>
    </location>
</feature>
<feature type="transmembrane region" description="Helical" evidence="8">
    <location>
        <begin position="785"/>
        <end position="809"/>
    </location>
</feature>
<feature type="transmembrane region" description="Helical" evidence="8">
    <location>
        <begin position="560"/>
        <end position="581"/>
    </location>
</feature>
<dbReference type="SUPFAM" id="SSF50182">
    <property type="entry name" value="Sm-like ribonucleoproteins"/>
    <property type="match status" value="1"/>
</dbReference>
<dbReference type="SUPFAM" id="SSF82861">
    <property type="entry name" value="Mechanosensitive channel protein MscS (YggB), transmembrane region"/>
    <property type="match status" value="1"/>
</dbReference>
<dbReference type="RefSeq" id="WP_111749229.1">
    <property type="nucleotide sequence ID" value="NZ_PTPX01000003.1"/>
</dbReference>
<accession>A0A328C1B1</accession>
<keyword evidence="4 8" id="KW-0812">Transmembrane</keyword>
<feature type="transmembrane region" description="Helical" evidence="8">
    <location>
        <begin position="713"/>
        <end position="731"/>
    </location>
</feature>
<dbReference type="Gene3D" id="2.30.30.60">
    <property type="match status" value="1"/>
</dbReference>
<dbReference type="InterPro" id="IPR025692">
    <property type="entry name" value="MscS_IM_dom1"/>
</dbReference>
<dbReference type="Pfam" id="PF12795">
    <property type="entry name" value="MscS_porin"/>
    <property type="match status" value="1"/>
</dbReference>
<evidence type="ECO:0000256" key="2">
    <source>
        <dbReference type="ARBA" id="ARBA00008017"/>
    </source>
</evidence>
<evidence type="ECO:0000256" key="7">
    <source>
        <dbReference type="SAM" id="Coils"/>
    </source>
</evidence>
<evidence type="ECO:0000256" key="4">
    <source>
        <dbReference type="ARBA" id="ARBA00022692"/>
    </source>
</evidence>
<organism evidence="15 16">
    <name type="scientific">Glaesserella australis</name>
    <dbReference type="NCBI Taxonomy" id="2094024"/>
    <lineage>
        <taxon>Bacteria</taxon>
        <taxon>Pseudomonadati</taxon>
        <taxon>Pseudomonadota</taxon>
        <taxon>Gammaproteobacteria</taxon>
        <taxon>Pasteurellales</taxon>
        <taxon>Pasteurellaceae</taxon>
        <taxon>Glaesserella</taxon>
    </lineage>
</organism>
<feature type="signal peptide" evidence="9">
    <location>
        <begin position="1"/>
        <end position="21"/>
    </location>
</feature>
<dbReference type="Pfam" id="PF21088">
    <property type="entry name" value="MS_channel_1st"/>
    <property type="match status" value="1"/>
</dbReference>
<dbReference type="EMBL" id="PTPX01000003">
    <property type="protein sequence ID" value="RAL19557.1"/>
    <property type="molecule type" value="Genomic_DNA"/>
</dbReference>
<evidence type="ECO:0000256" key="1">
    <source>
        <dbReference type="ARBA" id="ARBA00004651"/>
    </source>
</evidence>
<dbReference type="Pfam" id="PF12794">
    <property type="entry name" value="MscS_TM"/>
    <property type="match status" value="1"/>
</dbReference>
<dbReference type="AlphaFoldDB" id="A0A328C1B1"/>
<dbReference type="Pfam" id="PF21082">
    <property type="entry name" value="MS_channel_3rd"/>
    <property type="match status" value="1"/>
</dbReference>
<dbReference type="InterPro" id="IPR049278">
    <property type="entry name" value="MS_channel_C"/>
</dbReference>
<keyword evidence="7" id="KW-0175">Coiled coil</keyword>
<dbReference type="Gene3D" id="1.10.287.1260">
    <property type="match status" value="1"/>
</dbReference>
<dbReference type="GO" id="GO:0009992">
    <property type="term" value="P:intracellular water homeostasis"/>
    <property type="evidence" value="ECO:0007669"/>
    <property type="project" value="TreeGrafter"/>
</dbReference>
<comment type="caution">
    <text evidence="15">The sequence shown here is derived from an EMBL/GenBank/DDBJ whole genome shotgun (WGS) entry which is preliminary data.</text>
</comment>
<dbReference type="PANTHER" id="PTHR30347">
    <property type="entry name" value="POTASSIUM CHANNEL RELATED"/>
    <property type="match status" value="1"/>
</dbReference>
<feature type="transmembrane region" description="Helical" evidence="8">
    <location>
        <begin position="679"/>
        <end position="701"/>
    </location>
</feature>
<evidence type="ECO:0000256" key="9">
    <source>
        <dbReference type="SAM" id="SignalP"/>
    </source>
</evidence>
<dbReference type="SUPFAM" id="SSF82689">
    <property type="entry name" value="Mechanosensitive channel protein MscS (YggB), C-terminal domain"/>
    <property type="match status" value="1"/>
</dbReference>
<evidence type="ECO:0000259" key="11">
    <source>
        <dbReference type="Pfam" id="PF12794"/>
    </source>
</evidence>
<dbReference type="OrthoDB" id="9799209at2"/>
<dbReference type="InterPro" id="IPR049142">
    <property type="entry name" value="MS_channel_1st"/>
</dbReference>
<feature type="coiled-coil region" evidence="7">
    <location>
        <begin position="733"/>
        <end position="760"/>
    </location>
</feature>
<feature type="domain" description="Mechanosensitive ion channel transmembrane helices 2/3" evidence="14">
    <location>
        <begin position="877"/>
        <end position="916"/>
    </location>
</feature>
<evidence type="ECO:0000259" key="10">
    <source>
        <dbReference type="Pfam" id="PF00924"/>
    </source>
</evidence>
<sequence>MFKKSFWLAICLSFFSVAVQAAPEDVISADDLKLQLDSVKADTSGESTQLAKNLEGAIGFLEKAKKQEQDLVALQTKVADAPKTLNSYQQSIAKLTEDLKDETNRFTQLETSELEKKQDSIHQELNTLQAALNEVNASLTTYRSATEQTRKQTAENNQQAEKLTRWKYNSKASKSLIDKYNAELKFIDANNKYNLYLGQNVDLLLSVDEAKRSELTLKQQILQKQLTDLQEVLNANRLKAYEAQAKQAEELKANNKVENPLIHDELSINTDLSQFLVEQTQKANTLSRDNLRAKNVLDSLTQTQRNIEEQISALQGTLVLSRIINQQKQALPTESLIKGLANDIANLRVEIFNLSQSRDELYNINNVISKIETTNKVLFDDNEKKTLTSILTEREKIIIDLIKTLNLQLNLSNEIEATQRQIITISDNLQNQLQQQSFWVKSNNPIDLSWLETFPKQAIAELAMLTRYLGFENLGENLPSTLAFIGMLLLIYGAILWKKPAIKARLAVLNSQINTLKNDSHWHSPEAMLWTIILALPSGLMFLVIATVVLYLFFPDPLAAWGWVIKAVGYWLFFATILSLLRPNGLAYRHFGMPQTSNEIFQRIIKQSVWIVVLLLVSSIFSQVEVIGFTNDVIGQVVTIVALALCTFVVRPLLDRGIQEYENAKTEDGKKRSVSLFKLLRFVLFIVPLTLIVLIILGYYYTAVYLIEHIIKTYLVALVWVFGRYFAYRSLTISSRRMAYRRLQKKREKLREQNLEQNKEEPKDKPEEVIKISTVNEQIFRMADLIGWVVLFVSLYAIWSDLISIAYYLNNVILWEQVETTSKGTVVESVTLLNILRSILYVTITYVLVKNIKGILEVTFFSRLKLSKGTPHTITAVLTYFIVCFGSISAFSALGISWSKIQWVFTALSVGLGFGVREIFGSFVSGTILLFERPIRVGDKVTVGNFTGVITRIRLRSTTLVDDEHKEVVLPNQAFVTDRFINWTYNNTITRLQIIIKISTEANLELVRNLLFQVASEAPKVMEEPSPNVNLVGFGDGWIEHEFTVYVPELDDRSATRNFLYKRITELFNQHHIKIAFNQMDVHLHQPQEKRRLIKSFK</sequence>
<dbReference type="InterPro" id="IPR011066">
    <property type="entry name" value="MscS_channel_C_sf"/>
</dbReference>
<dbReference type="InterPro" id="IPR010920">
    <property type="entry name" value="LSM_dom_sf"/>
</dbReference>
<feature type="transmembrane region" description="Helical" evidence="8">
    <location>
        <begin position="870"/>
        <end position="891"/>
    </location>
</feature>
<evidence type="ECO:0000259" key="12">
    <source>
        <dbReference type="Pfam" id="PF12795"/>
    </source>
</evidence>
<keyword evidence="5 8" id="KW-1133">Transmembrane helix</keyword>
<feature type="transmembrane region" description="Helical" evidence="8">
    <location>
        <begin position="609"/>
        <end position="627"/>
    </location>
</feature>
<feature type="domain" description="Mechanosensitive ion channel MscS" evidence="10">
    <location>
        <begin position="919"/>
        <end position="984"/>
    </location>
</feature>
<dbReference type="Proteomes" id="UP000248689">
    <property type="component" value="Unassembled WGS sequence"/>
</dbReference>
<comment type="similarity">
    <text evidence="2">Belongs to the MscS (TC 1.A.23) family.</text>
</comment>
<evidence type="ECO:0000256" key="3">
    <source>
        <dbReference type="ARBA" id="ARBA00022475"/>
    </source>
</evidence>
<dbReference type="InterPro" id="IPR006685">
    <property type="entry name" value="MscS_channel_2nd"/>
</dbReference>